<proteinExistence type="predicted"/>
<name>A0ABP4I3S4_9PSEU</name>
<evidence type="ECO:0000313" key="2">
    <source>
        <dbReference type="Proteomes" id="UP001501414"/>
    </source>
</evidence>
<gene>
    <name evidence="1" type="ORF">GCM10009613_04280</name>
</gene>
<keyword evidence="2" id="KW-1185">Reference proteome</keyword>
<comment type="caution">
    <text evidence="1">The sequence shown here is derived from an EMBL/GenBank/DDBJ whole genome shotgun (WGS) entry which is preliminary data.</text>
</comment>
<protein>
    <recommendedName>
        <fullName evidence="3">HNH endonuclease</fullName>
    </recommendedName>
</protein>
<sequence>MILLCERCYAPIDPDTEGHYRLSHIDHADAAGNVTWRDAVVHTAPCAAAGSHWAHERQDRAA</sequence>
<dbReference type="RefSeq" id="WP_344017841.1">
    <property type="nucleotide sequence ID" value="NZ_BAAAJK010000001.1"/>
</dbReference>
<evidence type="ECO:0000313" key="1">
    <source>
        <dbReference type="EMBL" id="GAA1380259.1"/>
    </source>
</evidence>
<organism evidence="1 2">
    <name type="scientific">Pseudonocardia kongjuensis</name>
    <dbReference type="NCBI Taxonomy" id="102227"/>
    <lineage>
        <taxon>Bacteria</taxon>
        <taxon>Bacillati</taxon>
        <taxon>Actinomycetota</taxon>
        <taxon>Actinomycetes</taxon>
        <taxon>Pseudonocardiales</taxon>
        <taxon>Pseudonocardiaceae</taxon>
        <taxon>Pseudonocardia</taxon>
    </lineage>
</organism>
<reference evidence="2" key="1">
    <citation type="journal article" date="2019" name="Int. J. Syst. Evol. Microbiol.">
        <title>The Global Catalogue of Microorganisms (GCM) 10K type strain sequencing project: providing services to taxonomists for standard genome sequencing and annotation.</title>
        <authorList>
            <consortium name="The Broad Institute Genomics Platform"/>
            <consortium name="The Broad Institute Genome Sequencing Center for Infectious Disease"/>
            <person name="Wu L."/>
            <person name="Ma J."/>
        </authorList>
    </citation>
    <scope>NUCLEOTIDE SEQUENCE [LARGE SCALE GENOMIC DNA]</scope>
    <source>
        <strain evidence="2">JCM 11896</strain>
    </source>
</reference>
<evidence type="ECO:0008006" key="3">
    <source>
        <dbReference type="Google" id="ProtNLM"/>
    </source>
</evidence>
<dbReference type="EMBL" id="BAAAJK010000001">
    <property type="protein sequence ID" value="GAA1380259.1"/>
    <property type="molecule type" value="Genomic_DNA"/>
</dbReference>
<accession>A0ABP4I3S4</accession>
<dbReference type="Proteomes" id="UP001501414">
    <property type="component" value="Unassembled WGS sequence"/>
</dbReference>